<feature type="region of interest" description="Disordered" evidence="1">
    <location>
        <begin position="63"/>
        <end position="86"/>
    </location>
</feature>
<protein>
    <submittedName>
        <fullName evidence="2">Uncharacterized protein</fullName>
    </submittedName>
</protein>
<feature type="compositionally biased region" description="Basic residues" evidence="1">
    <location>
        <begin position="77"/>
        <end position="86"/>
    </location>
</feature>
<evidence type="ECO:0000313" key="3">
    <source>
        <dbReference type="Proteomes" id="UP001054945"/>
    </source>
</evidence>
<dbReference type="AlphaFoldDB" id="A0AAV4Y8K4"/>
<evidence type="ECO:0000313" key="2">
    <source>
        <dbReference type="EMBL" id="GIZ03567.1"/>
    </source>
</evidence>
<keyword evidence="3" id="KW-1185">Reference proteome</keyword>
<dbReference type="Proteomes" id="UP001054945">
    <property type="component" value="Unassembled WGS sequence"/>
</dbReference>
<gene>
    <name evidence="2" type="ORF">CEXT_725471</name>
</gene>
<dbReference type="EMBL" id="BPLR01001622">
    <property type="protein sequence ID" value="GIZ03567.1"/>
    <property type="molecule type" value="Genomic_DNA"/>
</dbReference>
<feature type="compositionally biased region" description="Pro residues" evidence="1">
    <location>
        <begin position="14"/>
        <end position="23"/>
    </location>
</feature>
<organism evidence="2 3">
    <name type="scientific">Caerostris extrusa</name>
    <name type="common">Bark spider</name>
    <name type="synonym">Caerostris bankana</name>
    <dbReference type="NCBI Taxonomy" id="172846"/>
    <lineage>
        <taxon>Eukaryota</taxon>
        <taxon>Metazoa</taxon>
        <taxon>Ecdysozoa</taxon>
        <taxon>Arthropoda</taxon>
        <taxon>Chelicerata</taxon>
        <taxon>Arachnida</taxon>
        <taxon>Araneae</taxon>
        <taxon>Araneomorphae</taxon>
        <taxon>Entelegynae</taxon>
        <taxon>Araneoidea</taxon>
        <taxon>Araneidae</taxon>
        <taxon>Caerostris</taxon>
    </lineage>
</organism>
<reference evidence="2 3" key="1">
    <citation type="submission" date="2021-06" db="EMBL/GenBank/DDBJ databases">
        <title>Caerostris extrusa draft genome.</title>
        <authorList>
            <person name="Kono N."/>
            <person name="Arakawa K."/>
        </authorList>
    </citation>
    <scope>NUCLEOTIDE SEQUENCE [LARGE SCALE GENOMIC DNA]</scope>
</reference>
<proteinExistence type="predicted"/>
<comment type="caution">
    <text evidence="2">The sequence shown here is derived from an EMBL/GenBank/DDBJ whole genome shotgun (WGS) entry which is preliminary data.</text>
</comment>
<evidence type="ECO:0000256" key="1">
    <source>
        <dbReference type="SAM" id="MobiDB-lite"/>
    </source>
</evidence>
<sequence length="86" mass="9799">MQEGDSYFQLNRTLPPPPFIPFHPHPRPRRKLECTNEESEGMELSTSLWLPIDSVSMATGHVSEPFAAPPPRCTRPPSRRKGFWVA</sequence>
<feature type="region of interest" description="Disordered" evidence="1">
    <location>
        <begin position="1"/>
        <end position="40"/>
    </location>
</feature>
<accession>A0AAV4Y8K4</accession>
<name>A0AAV4Y8K4_CAEEX</name>